<evidence type="ECO:0000256" key="6">
    <source>
        <dbReference type="ARBA" id="ARBA00022777"/>
    </source>
</evidence>
<dbReference type="InterPro" id="IPR000719">
    <property type="entry name" value="Prot_kinase_dom"/>
</dbReference>
<evidence type="ECO:0000256" key="9">
    <source>
        <dbReference type="ARBA" id="ARBA00048679"/>
    </source>
</evidence>
<evidence type="ECO:0000256" key="3">
    <source>
        <dbReference type="ARBA" id="ARBA00022475"/>
    </source>
</evidence>
<organism evidence="13">
    <name type="scientific">Populus davidiana</name>
    <dbReference type="NCBI Taxonomy" id="266767"/>
    <lineage>
        <taxon>Eukaryota</taxon>
        <taxon>Viridiplantae</taxon>
        <taxon>Streptophyta</taxon>
        <taxon>Embryophyta</taxon>
        <taxon>Tracheophyta</taxon>
        <taxon>Spermatophyta</taxon>
        <taxon>Magnoliopsida</taxon>
        <taxon>eudicotyledons</taxon>
        <taxon>Gunneridae</taxon>
        <taxon>Pentapetalae</taxon>
        <taxon>rosids</taxon>
        <taxon>fabids</taxon>
        <taxon>Malpighiales</taxon>
        <taxon>Salicaceae</taxon>
        <taxon>Saliceae</taxon>
        <taxon>Populus</taxon>
    </lineage>
</organism>
<proteinExistence type="predicted"/>
<dbReference type="InterPro" id="IPR017441">
    <property type="entry name" value="Protein_kinase_ATP_BS"/>
</dbReference>
<dbReference type="InterPro" id="IPR011009">
    <property type="entry name" value="Kinase-like_dom_sf"/>
</dbReference>
<reference evidence="13" key="1">
    <citation type="submission" date="2020-03" db="EMBL/GenBank/DDBJ databases">
        <authorList>
            <person name="Zhang R."/>
        </authorList>
    </citation>
    <scope>NUCLEOTIDE SEQUENCE</scope>
</reference>
<evidence type="ECO:0000256" key="8">
    <source>
        <dbReference type="ARBA" id="ARBA00047899"/>
    </source>
</evidence>
<keyword evidence="5 10" id="KW-0547">Nucleotide-binding</keyword>
<dbReference type="Pfam" id="PF07714">
    <property type="entry name" value="PK_Tyr_Ser-Thr"/>
    <property type="match status" value="1"/>
</dbReference>
<feature type="domain" description="Protein kinase" evidence="12">
    <location>
        <begin position="132"/>
        <end position="414"/>
    </location>
</feature>
<evidence type="ECO:0000313" key="13">
    <source>
        <dbReference type="EMBL" id="NUU87408.1"/>
    </source>
</evidence>
<dbReference type="SUPFAM" id="SSF56112">
    <property type="entry name" value="Protein kinase-like (PK-like)"/>
    <property type="match status" value="1"/>
</dbReference>
<evidence type="ECO:0000256" key="1">
    <source>
        <dbReference type="ARBA" id="ARBA00004236"/>
    </source>
</evidence>
<feature type="binding site" evidence="10">
    <location>
        <position position="168"/>
    </location>
    <ligand>
        <name>ATP</name>
        <dbReference type="ChEBI" id="CHEBI:30616"/>
    </ligand>
</feature>
<evidence type="ECO:0000256" key="2">
    <source>
        <dbReference type="ARBA" id="ARBA00012513"/>
    </source>
</evidence>
<evidence type="ECO:0000259" key="12">
    <source>
        <dbReference type="PROSITE" id="PS50011"/>
    </source>
</evidence>
<name>A0A6M2ET49_9ROSI</name>
<keyword evidence="7 10" id="KW-0067">ATP-binding</keyword>
<dbReference type="Gene3D" id="3.30.200.20">
    <property type="entry name" value="Phosphorylase Kinase, domain 1"/>
    <property type="match status" value="1"/>
</dbReference>
<dbReference type="PROSITE" id="PS00107">
    <property type="entry name" value="PROTEIN_KINASE_ATP"/>
    <property type="match status" value="1"/>
</dbReference>
<keyword evidence="6" id="KW-0418">Kinase</keyword>
<evidence type="ECO:0000256" key="7">
    <source>
        <dbReference type="ARBA" id="ARBA00022840"/>
    </source>
</evidence>
<feature type="compositionally biased region" description="Low complexity" evidence="11">
    <location>
        <begin position="25"/>
        <end position="35"/>
    </location>
</feature>
<dbReference type="EMBL" id="GILB01007075">
    <property type="protein sequence ID" value="NUU87408.1"/>
    <property type="molecule type" value="Transcribed_RNA"/>
</dbReference>
<dbReference type="FunFam" id="3.30.200.20:FF:000228">
    <property type="entry name" value="Serine/threonine-protein kinase BIK1"/>
    <property type="match status" value="1"/>
</dbReference>
<comment type="catalytic activity">
    <reaction evidence="8">
        <text>L-threonyl-[protein] + ATP = O-phospho-L-threonyl-[protein] + ADP + H(+)</text>
        <dbReference type="Rhea" id="RHEA:46608"/>
        <dbReference type="Rhea" id="RHEA-COMP:11060"/>
        <dbReference type="Rhea" id="RHEA-COMP:11605"/>
        <dbReference type="ChEBI" id="CHEBI:15378"/>
        <dbReference type="ChEBI" id="CHEBI:30013"/>
        <dbReference type="ChEBI" id="CHEBI:30616"/>
        <dbReference type="ChEBI" id="CHEBI:61977"/>
        <dbReference type="ChEBI" id="CHEBI:456216"/>
        <dbReference type="EC" id="2.7.11.1"/>
    </reaction>
</comment>
<comment type="catalytic activity">
    <reaction evidence="9">
        <text>L-seryl-[protein] + ATP = O-phospho-L-seryl-[protein] + ADP + H(+)</text>
        <dbReference type="Rhea" id="RHEA:17989"/>
        <dbReference type="Rhea" id="RHEA-COMP:9863"/>
        <dbReference type="Rhea" id="RHEA-COMP:11604"/>
        <dbReference type="ChEBI" id="CHEBI:15378"/>
        <dbReference type="ChEBI" id="CHEBI:29999"/>
        <dbReference type="ChEBI" id="CHEBI:30616"/>
        <dbReference type="ChEBI" id="CHEBI:83421"/>
        <dbReference type="ChEBI" id="CHEBI:456216"/>
        <dbReference type="EC" id="2.7.11.1"/>
    </reaction>
</comment>
<dbReference type="Gene3D" id="1.10.510.10">
    <property type="entry name" value="Transferase(Phosphotransferase) domain 1"/>
    <property type="match status" value="1"/>
</dbReference>
<evidence type="ECO:0000256" key="5">
    <source>
        <dbReference type="ARBA" id="ARBA00022741"/>
    </source>
</evidence>
<sequence>MGICWSRTSDKSNPTPVDPPPPSDAAPASAPDPGSFFDPDAAPSSVGHLDDDTSFGGSNVSGSSWLSMATTNLTTWIYQASDAIAAIWGNGPDDNEFLVSVDDEALPDVESGSDSKLRAFTFEQMKAATFNFRSNMVLGEGGFGKVYQGWLKEKVASQGTRKRPIAVKRLDSKSKQGYRQWRTEVGFLARLSHPNVVKLLGYCREDKEHVIVYEFMKKGSLNYHLFGKGSDRVLSWETRLKVLIGTAQGLAYLHTMEKPIIFRDFKTSNILLDESYTPKLSDFGLAKWGPADGESYVSGHVMGTIGYAAPEYVATGNLYLKSDVYSFGVVLLEMLTGLRACDRNRPIQQRNLVDWGRPFLSDRRKVRRLMDTRLEGKYPVKQILQIARLAARCLQSEPRFRPSMKEVAETLGKIGARYNSTEDEPEALST</sequence>
<dbReference type="PANTHER" id="PTHR45621">
    <property type="entry name" value="OS01G0588500 PROTEIN-RELATED"/>
    <property type="match status" value="1"/>
</dbReference>
<dbReference type="CDD" id="cd14066">
    <property type="entry name" value="STKc_IRAK"/>
    <property type="match status" value="1"/>
</dbReference>
<dbReference type="GO" id="GO:0005886">
    <property type="term" value="C:plasma membrane"/>
    <property type="evidence" value="ECO:0007669"/>
    <property type="project" value="UniProtKB-SubCell"/>
</dbReference>
<comment type="subcellular location">
    <subcellularLocation>
        <location evidence="1">Cell membrane</location>
    </subcellularLocation>
</comment>
<dbReference type="EC" id="2.7.11.1" evidence="2"/>
<dbReference type="GO" id="GO:0004674">
    <property type="term" value="F:protein serine/threonine kinase activity"/>
    <property type="evidence" value="ECO:0007669"/>
    <property type="project" value="UniProtKB-EC"/>
</dbReference>
<dbReference type="PROSITE" id="PS50011">
    <property type="entry name" value="PROTEIN_KINASE_DOM"/>
    <property type="match status" value="1"/>
</dbReference>
<accession>A0A6M2ET49</accession>
<dbReference type="FunFam" id="1.10.510.10:FF:000095">
    <property type="entry name" value="protein STRUBBELIG-RECEPTOR FAMILY 8"/>
    <property type="match status" value="1"/>
</dbReference>
<protein>
    <recommendedName>
        <fullName evidence="2">non-specific serine/threonine protein kinase</fullName>
        <ecNumber evidence="2">2.7.11.1</ecNumber>
    </recommendedName>
</protein>
<dbReference type="InterPro" id="IPR050823">
    <property type="entry name" value="Plant_Ser_Thr_Prot_Kinase"/>
</dbReference>
<evidence type="ECO:0000256" key="11">
    <source>
        <dbReference type="SAM" id="MobiDB-lite"/>
    </source>
</evidence>
<keyword evidence="3" id="KW-0472">Membrane</keyword>
<keyword evidence="4" id="KW-0808">Transferase</keyword>
<evidence type="ECO:0000256" key="4">
    <source>
        <dbReference type="ARBA" id="ARBA00022679"/>
    </source>
</evidence>
<feature type="region of interest" description="Disordered" evidence="11">
    <location>
        <begin position="1"/>
        <end position="50"/>
    </location>
</feature>
<dbReference type="GO" id="GO:0005524">
    <property type="term" value="F:ATP binding"/>
    <property type="evidence" value="ECO:0007669"/>
    <property type="project" value="UniProtKB-UniRule"/>
</dbReference>
<dbReference type="AlphaFoldDB" id="A0A6M2ET49"/>
<keyword evidence="3" id="KW-1003">Cell membrane</keyword>
<evidence type="ECO:0000256" key="10">
    <source>
        <dbReference type="PROSITE-ProRule" id="PRU10141"/>
    </source>
</evidence>
<dbReference type="InterPro" id="IPR001245">
    <property type="entry name" value="Ser-Thr/Tyr_kinase_cat_dom"/>
</dbReference>